<comment type="caution">
    <text evidence="1">The sequence shown here is derived from an EMBL/GenBank/DDBJ whole genome shotgun (WGS) entry which is preliminary data.</text>
</comment>
<sequence>MAQVTLWGSVNRDGVVLDGSGGFAVKRESTGTYQIKFGVQFTKTPAVVGSQGAFGSGQSTLDNVIFPVVNPGEITAQTGDQYGKYSDRNFSFIVIGTIA</sequence>
<protein>
    <submittedName>
        <fullName evidence="1">Uncharacterized protein</fullName>
    </submittedName>
</protein>
<evidence type="ECO:0000313" key="2">
    <source>
        <dbReference type="Proteomes" id="UP000273734"/>
    </source>
</evidence>
<dbReference type="EMBL" id="QTNY01000024">
    <property type="protein sequence ID" value="RQP71557.1"/>
    <property type="molecule type" value="Genomic_DNA"/>
</dbReference>
<dbReference type="AlphaFoldDB" id="A0AB74D1K1"/>
<dbReference type="Proteomes" id="UP000273734">
    <property type="component" value="Unassembled WGS sequence"/>
</dbReference>
<gene>
    <name evidence="1" type="ORF">DF015_27975</name>
</gene>
<name>A0AB74D1K1_9BURK</name>
<accession>A0AB74D1K1</accession>
<reference evidence="1 2" key="1">
    <citation type="submission" date="2018-08" db="EMBL/GenBank/DDBJ databases">
        <title>Comparative analysis of Burkholderia isolates from Puerto Rico.</title>
        <authorList>
            <person name="Hall C."/>
            <person name="Sahl J."/>
            <person name="Wagner D."/>
        </authorList>
    </citation>
    <scope>NUCLEOTIDE SEQUENCE [LARGE SCALE GENOMIC DNA]</scope>
    <source>
        <strain evidence="1 2">Bp8964</strain>
    </source>
</reference>
<dbReference type="RefSeq" id="WP_095403535.1">
    <property type="nucleotide sequence ID" value="NZ_CAJPGD010000009.1"/>
</dbReference>
<proteinExistence type="predicted"/>
<evidence type="ECO:0000313" key="1">
    <source>
        <dbReference type="EMBL" id="RQP71557.1"/>
    </source>
</evidence>
<organism evidence="1 2">
    <name type="scientific">Burkholderia ubonensis</name>
    <dbReference type="NCBI Taxonomy" id="101571"/>
    <lineage>
        <taxon>Bacteria</taxon>
        <taxon>Pseudomonadati</taxon>
        <taxon>Pseudomonadota</taxon>
        <taxon>Betaproteobacteria</taxon>
        <taxon>Burkholderiales</taxon>
        <taxon>Burkholderiaceae</taxon>
        <taxon>Burkholderia</taxon>
        <taxon>Burkholderia cepacia complex</taxon>
    </lineage>
</organism>